<comment type="caution">
    <text evidence="2">The sequence shown here is derived from an EMBL/GenBank/DDBJ whole genome shotgun (WGS) entry which is preliminary data.</text>
</comment>
<evidence type="ECO:0000313" key="2">
    <source>
        <dbReference type="EMBL" id="EXX79006.1"/>
    </source>
</evidence>
<dbReference type="HOGENOM" id="CLU_1971694_0_0_1"/>
<dbReference type="AlphaFoldDB" id="A0A015M1W7"/>
<evidence type="ECO:0000256" key="1">
    <source>
        <dbReference type="SAM" id="MobiDB-lite"/>
    </source>
</evidence>
<keyword evidence="3" id="KW-1185">Reference proteome</keyword>
<gene>
    <name evidence="2" type="ORF">RirG_009770</name>
</gene>
<reference evidence="2 3" key="1">
    <citation type="submission" date="2014-02" db="EMBL/GenBank/DDBJ databases">
        <title>Single nucleus genome sequencing reveals high similarity among nuclei of an endomycorrhizal fungus.</title>
        <authorList>
            <person name="Lin K."/>
            <person name="Geurts R."/>
            <person name="Zhang Z."/>
            <person name="Limpens E."/>
            <person name="Saunders D.G."/>
            <person name="Mu D."/>
            <person name="Pang E."/>
            <person name="Cao H."/>
            <person name="Cha H."/>
            <person name="Lin T."/>
            <person name="Zhou Q."/>
            <person name="Shang Y."/>
            <person name="Li Y."/>
            <person name="Ivanov S."/>
            <person name="Sharma T."/>
            <person name="Velzen R.V."/>
            <person name="Ruijter N.D."/>
            <person name="Aanen D.K."/>
            <person name="Win J."/>
            <person name="Kamoun S."/>
            <person name="Bisseling T."/>
            <person name="Huang S."/>
        </authorList>
    </citation>
    <scope>NUCLEOTIDE SEQUENCE [LARGE SCALE GENOMIC DNA]</scope>
    <source>
        <strain evidence="3">DAOM197198w</strain>
    </source>
</reference>
<dbReference type="EMBL" id="JEMT01006415">
    <property type="protein sequence ID" value="EXX79006.1"/>
    <property type="molecule type" value="Genomic_DNA"/>
</dbReference>
<evidence type="ECO:0000313" key="3">
    <source>
        <dbReference type="Proteomes" id="UP000022910"/>
    </source>
</evidence>
<name>A0A015M1W7_RHIIW</name>
<protein>
    <submittedName>
        <fullName evidence="2">Uncharacterized protein</fullName>
    </submittedName>
</protein>
<feature type="compositionally biased region" description="Basic and acidic residues" evidence="1">
    <location>
        <begin position="85"/>
        <end position="105"/>
    </location>
</feature>
<feature type="region of interest" description="Disordered" evidence="1">
    <location>
        <begin position="1"/>
        <end position="127"/>
    </location>
</feature>
<dbReference type="Proteomes" id="UP000022910">
    <property type="component" value="Unassembled WGS sequence"/>
</dbReference>
<sequence length="127" mass="13930">MAERTGIDARESEAMERDTEGGKEMDKRKRRAAKDGKQGLQHAIGSALAGAGNPTELDTRARDEPGTTALAVGGVRLLQSPSQFRRSDGWPSEHAERRDERRDTRLVFLSRTSHGTPKCPKCSMPDA</sequence>
<proteinExistence type="predicted"/>
<organism evidence="2 3">
    <name type="scientific">Rhizophagus irregularis (strain DAOM 197198w)</name>
    <name type="common">Glomus intraradices</name>
    <dbReference type="NCBI Taxonomy" id="1432141"/>
    <lineage>
        <taxon>Eukaryota</taxon>
        <taxon>Fungi</taxon>
        <taxon>Fungi incertae sedis</taxon>
        <taxon>Mucoromycota</taxon>
        <taxon>Glomeromycotina</taxon>
        <taxon>Glomeromycetes</taxon>
        <taxon>Glomerales</taxon>
        <taxon>Glomeraceae</taxon>
        <taxon>Rhizophagus</taxon>
    </lineage>
</organism>
<accession>A0A015M1W7</accession>
<feature type="compositionally biased region" description="Basic and acidic residues" evidence="1">
    <location>
        <begin position="1"/>
        <end position="37"/>
    </location>
</feature>